<dbReference type="InterPro" id="IPR031704">
    <property type="entry name" value="Glyco_hydro_36_N"/>
</dbReference>
<dbReference type="EMBL" id="JBHMEI010000004">
    <property type="protein sequence ID" value="MFB9201242.1"/>
    <property type="molecule type" value="Genomic_DNA"/>
</dbReference>
<keyword evidence="8" id="KW-1185">Reference proteome</keyword>
<name>A0ABV5I9N0_9ACTN</name>
<dbReference type="InterPro" id="IPR017853">
    <property type="entry name" value="GH"/>
</dbReference>
<dbReference type="PIRSF" id="PIRSF005536">
    <property type="entry name" value="Agal"/>
    <property type="match status" value="1"/>
</dbReference>
<dbReference type="Gene3D" id="2.70.98.60">
    <property type="entry name" value="alpha-galactosidase from lactobacil brevis"/>
    <property type="match status" value="1"/>
</dbReference>
<evidence type="ECO:0000259" key="6">
    <source>
        <dbReference type="Pfam" id="PF16875"/>
    </source>
</evidence>
<evidence type="ECO:0000313" key="7">
    <source>
        <dbReference type="EMBL" id="MFB9201242.1"/>
    </source>
</evidence>
<evidence type="ECO:0000256" key="5">
    <source>
        <dbReference type="PIRNR" id="PIRNR005536"/>
    </source>
</evidence>
<evidence type="ECO:0000256" key="1">
    <source>
        <dbReference type="ARBA" id="ARBA00001255"/>
    </source>
</evidence>
<keyword evidence="3 5" id="KW-0378">Hydrolase</keyword>
<dbReference type="Pfam" id="PF02065">
    <property type="entry name" value="Melibiase"/>
    <property type="match status" value="1"/>
</dbReference>
<accession>A0ABV5I9N0</accession>
<evidence type="ECO:0000256" key="2">
    <source>
        <dbReference type="ARBA" id="ARBA00012755"/>
    </source>
</evidence>
<dbReference type="SUPFAM" id="SSF51445">
    <property type="entry name" value="(Trans)glycosidases"/>
    <property type="match status" value="1"/>
</dbReference>
<protein>
    <recommendedName>
        <fullName evidence="2 5">Alpha-galactosidase</fullName>
        <ecNumber evidence="2 5">3.2.1.22</ecNumber>
    </recommendedName>
</protein>
<dbReference type="InterPro" id="IPR013785">
    <property type="entry name" value="Aldolase_TIM"/>
</dbReference>
<dbReference type="Proteomes" id="UP001589647">
    <property type="component" value="Unassembled WGS sequence"/>
</dbReference>
<dbReference type="Pfam" id="PF16875">
    <property type="entry name" value="Glyco_hydro_36N"/>
    <property type="match status" value="1"/>
</dbReference>
<dbReference type="InterPro" id="IPR002252">
    <property type="entry name" value="Glyco_hydro_36"/>
</dbReference>
<sequence length="701" mass="76171">MYRHEERDVPPVILSAAGSALVLDVSGPGLPRVRHFGADLGPVTGADLLPALLSLTAALPLLPGQGDSWYGRPGLSGDRAGEHWPVRWSAENVETAAEPGAGGRATVAAVDAEAGLRLVSELAMDASGVVTMRHTVTNTAASPYRVQGLTCALPLPARAGELLDFTGRWALEKVPQRREFGQGVWARESRRGRTGHDATGLLVAGTPGFGFRAGEVWAVHAGWSGGHVHYAERLVEGQAVLAAGELLEPGEITLAQDESYTTPWVFFTWSGSGLDDAGGRLHDHLRAARPLPVRPVTLNNWEATYFDHGLDRLRELADKAAAAGIERFVLDDGWFRHRRHDRAGLGDWYVDEDVWPDGLHPLAEHVRGLGLQFGLWFEPEMVNPDSDLARAHPDWILARADRPPALWRNQQVLDLARPEVYDYLLDRLDTLTGEYALDYIKWDHNRDLAEPVHDGVPGVHAQTEAAYRLIDELRRRHAGLEIESCSSGGARIDYGVLARTDRVWASDCNDALDRQAIQRWTGLLVPPDRMGCHVGAPHDHITGRALPLAFRAATAMFGHMGVEWDLTSASPEELEELAVWIALHKRLRPVLHAGRVVRADHPDPSTLVHGVVLPERAVFACVQLASRVTVSPDPLRLPGLDPAALYEVRVAGPLPAGAGLPQWVLAPVRLPGSVLVEMGLPAPALLPASALVFEVVRVSAG</sequence>
<comment type="caution">
    <text evidence="7">The sequence shown here is derived from an EMBL/GenBank/DDBJ whole genome shotgun (WGS) entry which is preliminary data.</text>
</comment>
<feature type="domain" description="Glycosyl hydrolase family 36 N-terminal" evidence="6">
    <location>
        <begin position="29"/>
        <end position="255"/>
    </location>
</feature>
<comment type="similarity">
    <text evidence="5">Belongs to the glycosyl hydrolase.</text>
</comment>
<organism evidence="7 8">
    <name type="scientific">Nonomuraea spiralis</name>
    <dbReference type="NCBI Taxonomy" id="46182"/>
    <lineage>
        <taxon>Bacteria</taxon>
        <taxon>Bacillati</taxon>
        <taxon>Actinomycetota</taxon>
        <taxon>Actinomycetes</taxon>
        <taxon>Streptosporangiales</taxon>
        <taxon>Streptosporangiaceae</taxon>
        <taxon>Nonomuraea</taxon>
    </lineage>
</organism>
<dbReference type="PANTHER" id="PTHR43053">
    <property type="entry name" value="GLYCOSIDASE FAMILY 31"/>
    <property type="match status" value="1"/>
</dbReference>
<dbReference type="CDD" id="cd14791">
    <property type="entry name" value="GH36"/>
    <property type="match status" value="1"/>
</dbReference>
<dbReference type="InterPro" id="IPR050985">
    <property type="entry name" value="Alpha-glycosidase_related"/>
</dbReference>
<gene>
    <name evidence="7" type="ORF">ACFFV7_08585</name>
</gene>
<comment type="catalytic activity">
    <reaction evidence="1 5">
        <text>Hydrolysis of terminal, non-reducing alpha-D-galactose residues in alpha-D-galactosides, including galactose oligosaccharides, galactomannans and galactolipids.</text>
        <dbReference type="EC" id="3.2.1.22"/>
    </reaction>
</comment>
<reference evidence="7 8" key="1">
    <citation type="submission" date="2024-09" db="EMBL/GenBank/DDBJ databases">
        <authorList>
            <person name="Sun Q."/>
            <person name="Mori K."/>
        </authorList>
    </citation>
    <scope>NUCLEOTIDE SEQUENCE [LARGE SCALE GENOMIC DNA]</scope>
    <source>
        <strain evidence="7 8">CCM 3426</strain>
    </source>
</reference>
<keyword evidence="4 5" id="KW-0326">Glycosidase</keyword>
<evidence type="ECO:0000313" key="8">
    <source>
        <dbReference type="Proteomes" id="UP001589647"/>
    </source>
</evidence>
<dbReference type="PANTHER" id="PTHR43053:SF3">
    <property type="entry name" value="ALPHA-GALACTOSIDASE C-RELATED"/>
    <property type="match status" value="1"/>
</dbReference>
<dbReference type="InterPro" id="IPR038417">
    <property type="entry name" value="Alpga-gal_N_sf"/>
</dbReference>
<dbReference type="Gene3D" id="3.20.20.70">
    <property type="entry name" value="Aldolase class I"/>
    <property type="match status" value="1"/>
</dbReference>
<dbReference type="RefSeq" id="WP_189650157.1">
    <property type="nucleotide sequence ID" value="NZ_BMRC01000012.1"/>
</dbReference>
<evidence type="ECO:0000256" key="3">
    <source>
        <dbReference type="ARBA" id="ARBA00022801"/>
    </source>
</evidence>
<evidence type="ECO:0000256" key="4">
    <source>
        <dbReference type="ARBA" id="ARBA00023295"/>
    </source>
</evidence>
<dbReference type="PRINTS" id="PR00743">
    <property type="entry name" value="GLHYDRLASE36"/>
</dbReference>
<dbReference type="EC" id="3.2.1.22" evidence="2 5"/>
<dbReference type="GO" id="GO:0004557">
    <property type="term" value="F:alpha-galactosidase activity"/>
    <property type="evidence" value="ECO:0007669"/>
    <property type="project" value="UniProtKB-EC"/>
</dbReference>
<proteinExistence type="inferred from homology"/>